<feature type="region of interest" description="Disordered" evidence="1">
    <location>
        <begin position="135"/>
        <end position="156"/>
    </location>
</feature>
<evidence type="ECO:0000256" key="1">
    <source>
        <dbReference type="SAM" id="MobiDB-lite"/>
    </source>
</evidence>
<organism evidence="3 4">
    <name type="scientific">Rhodopirellula baltica WH47</name>
    <dbReference type="NCBI Taxonomy" id="991778"/>
    <lineage>
        <taxon>Bacteria</taxon>
        <taxon>Pseudomonadati</taxon>
        <taxon>Planctomycetota</taxon>
        <taxon>Planctomycetia</taxon>
        <taxon>Pirellulales</taxon>
        <taxon>Pirellulaceae</taxon>
        <taxon>Rhodopirellula</taxon>
    </lineage>
</organism>
<dbReference type="Pfam" id="PF03983">
    <property type="entry name" value="SHD1"/>
    <property type="match status" value="1"/>
</dbReference>
<feature type="region of interest" description="Disordered" evidence="1">
    <location>
        <begin position="449"/>
        <end position="474"/>
    </location>
</feature>
<evidence type="ECO:0000313" key="3">
    <source>
        <dbReference type="EMBL" id="EGF29882.1"/>
    </source>
</evidence>
<dbReference type="Gene3D" id="2.130.10.10">
    <property type="entry name" value="YVTN repeat-like/Quinoprotein amine dehydrogenase"/>
    <property type="match status" value="1"/>
</dbReference>
<dbReference type="Gene3D" id="2.30.30.700">
    <property type="entry name" value="SLA1 homology domain 1"/>
    <property type="match status" value="1"/>
</dbReference>
<dbReference type="InterPro" id="IPR011047">
    <property type="entry name" value="Quinoprotein_ADH-like_sf"/>
</dbReference>
<gene>
    <name evidence="3" type="ORF">RBWH47_00828</name>
</gene>
<dbReference type="GO" id="GO:0042802">
    <property type="term" value="F:identical protein binding"/>
    <property type="evidence" value="ECO:0007669"/>
    <property type="project" value="InterPro"/>
</dbReference>
<dbReference type="PATRIC" id="fig|991778.3.peg.128"/>
<dbReference type="EMBL" id="AFAR01000004">
    <property type="protein sequence ID" value="EGF29882.1"/>
    <property type="molecule type" value="Genomic_DNA"/>
</dbReference>
<dbReference type="RefSeq" id="WP_007324120.1">
    <property type="nucleotide sequence ID" value="NZ_AFAR01000004.1"/>
</dbReference>
<dbReference type="InterPro" id="IPR015943">
    <property type="entry name" value="WD40/YVTN_repeat-like_dom_sf"/>
</dbReference>
<feature type="region of interest" description="Disordered" evidence="1">
    <location>
        <begin position="80"/>
        <end position="120"/>
    </location>
</feature>
<protein>
    <submittedName>
        <fullName evidence="3">Cytoskeleton assembly control protein SLA1-putative secreted or membrane associated protein</fullName>
    </submittedName>
</protein>
<dbReference type="GO" id="GO:0043130">
    <property type="term" value="F:ubiquitin binding"/>
    <property type="evidence" value="ECO:0007669"/>
    <property type="project" value="InterPro"/>
</dbReference>
<name>F2AKF3_RHOBT</name>
<evidence type="ECO:0000259" key="2">
    <source>
        <dbReference type="Pfam" id="PF03983"/>
    </source>
</evidence>
<dbReference type="GO" id="GO:0008092">
    <property type="term" value="F:cytoskeletal protein binding"/>
    <property type="evidence" value="ECO:0007669"/>
    <property type="project" value="InterPro"/>
</dbReference>
<sequence>MFRIAIGLIPSLLFCLVFAIAQDKLPSVERVWKDSTGRFQVSAKLIERVGEKVVLQTSAGRKIEIASVRLSEADQTYLKSLESVPQTPAPRSPSSRSSDTDRPKPIAVSNDPEAELGAAPRLDFSNTVWNVKVSEPQPPEFEPSAVALPKPQGRRQPHAANSLLMKASVSDISGSGPSAQTHLMIGDFRTGQLTELPAVSGTAMHPIAILGNGGTIVMIGTDKDGTTTNEDLQSWDIRDGKVQRGDTWKPYAGQSNRGIRFATAGPDNRLITCSKAGHIVAWQIPQRRALWQIEMGSPPYWHANNDLSQLAIASAKKLVMVDLLEGKITGSQPLSDLGRIYYPKLSFNPSEDKLYLSSIGRVLILDLRSNEWVQDTEIGGVGTSNGAIFCDDDYVLIDGSTLVDWKSGTKVDRYSGLGAPIPMGRFSCVVSGSELRALDLPLNPVVANKDDPPATMANKSAKQPQAAEPDKPASQVVGNWRFEVKEAYASGNTGINRSTYRFDADGTYETYSTLTMLAGKSNEQLYSVTSLEQGTWTHKAKQLCMTEAKSELVKFESSVATVTREAFETAISEKSPPICYTLVIQSDDSIELHDSQGRGAMPLQRISMEIKIR</sequence>
<dbReference type="AlphaFoldDB" id="F2AKF3"/>
<accession>F2AKF3</accession>
<dbReference type="SUPFAM" id="SSF50998">
    <property type="entry name" value="Quinoprotein alcohol dehydrogenase-like"/>
    <property type="match status" value="1"/>
</dbReference>
<proteinExistence type="predicted"/>
<dbReference type="InterPro" id="IPR007131">
    <property type="entry name" value="SHD1"/>
</dbReference>
<comment type="caution">
    <text evidence="3">The sequence shown here is derived from an EMBL/GenBank/DDBJ whole genome shotgun (WGS) entry which is preliminary data.</text>
</comment>
<dbReference type="GO" id="GO:0030674">
    <property type="term" value="F:protein-macromolecule adaptor activity"/>
    <property type="evidence" value="ECO:0007669"/>
    <property type="project" value="InterPro"/>
</dbReference>
<dbReference type="Proteomes" id="UP000006222">
    <property type="component" value="Unassembled WGS sequence"/>
</dbReference>
<evidence type="ECO:0000313" key="4">
    <source>
        <dbReference type="Proteomes" id="UP000006222"/>
    </source>
</evidence>
<reference evidence="3 4" key="1">
    <citation type="journal article" date="2013" name="Mar. Genomics">
        <title>Expression of sulfatases in Rhodopirellula baltica and the diversity of sulfatases in the genus Rhodopirellula.</title>
        <authorList>
            <person name="Wegner C.E."/>
            <person name="Richter-Heitmann T."/>
            <person name="Klindworth A."/>
            <person name="Klockow C."/>
            <person name="Richter M."/>
            <person name="Achstetter T."/>
            <person name="Glockner F.O."/>
            <person name="Harder J."/>
        </authorList>
    </citation>
    <scope>NUCLEOTIDE SEQUENCE [LARGE SCALE GENOMIC DNA]</scope>
    <source>
        <strain evidence="3 4">WH47</strain>
    </source>
</reference>
<feature type="domain" description="SLA1 homology" evidence="2">
    <location>
        <begin position="27"/>
        <end position="82"/>
    </location>
</feature>